<dbReference type="PATRIC" id="fig|994573.3.peg.3382"/>
<dbReference type="Gene3D" id="1.10.1790.10">
    <property type="entry name" value="PRD domain"/>
    <property type="match status" value="2"/>
</dbReference>
<dbReference type="STRING" id="994573.T472_0217820"/>
<proteinExistence type="predicted"/>
<dbReference type="Pfam" id="PF03123">
    <property type="entry name" value="CAT_RBD"/>
    <property type="match status" value="1"/>
</dbReference>
<reference evidence="3 4" key="1">
    <citation type="journal article" date="2014" name="Genome Announc.">
        <title>Genome Sequence of Youngiibacter fragilis, the Type Strain of the Genus Youngiibacter.</title>
        <authorList>
            <person name="Wawrik C.B."/>
            <person name="Callaghan A.V."/>
            <person name="Stamps B.W."/>
            <person name="Wawrik B."/>
        </authorList>
    </citation>
    <scope>NUCLEOTIDE SEQUENCE [LARGE SCALE GENOMIC DNA]</scope>
    <source>
        <strain evidence="3 4">232.1</strain>
    </source>
</reference>
<dbReference type="Gene3D" id="2.30.24.10">
    <property type="entry name" value="CAT RNA-binding domain"/>
    <property type="match status" value="1"/>
</dbReference>
<organism evidence="3 4">
    <name type="scientific">Youngiibacter fragilis 232.1</name>
    <dbReference type="NCBI Taxonomy" id="994573"/>
    <lineage>
        <taxon>Bacteria</taxon>
        <taxon>Bacillati</taxon>
        <taxon>Bacillota</taxon>
        <taxon>Clostridia</taxon>
        <taxon>Eubacteriales</taxon>
        <taxon>Clostridiaceae</taxon>
        <taxon>Youngiibacter</taxon>
    </lineage>
</organism>
<dbReference type="PANTHER" id="PTHR30185:SF15">
    <property type="entry name" value="CRYPTIC BETA-GLUCOSIDE BGL OPERON ANTITERMINATOR"/>
    <property type="match status" value="1"/>
</dbReference>
<dbReference type="RefSeq" id="WP_023388664.1">
    <property type="nucleotide sequence ID" value="NZ_AXUN02000219.1"/>
</dbReference>
<dbReference type="InterPro" id="IPR036650">
    <property type="entry name" value="CAT_RNA-bd_dom_sf"/>
</dbReference>
<dbReference type="GO" id="GO:0003723">
    <property type="term" value="F:RNA binding"/>
    <property type="evidence" value="ECO:0007669"/>
    <property type="project" value="InterPro"/>
</dbReference>
<dbReference type="eggNOG" id="COG3711">
    <property type="taxonomic scope" value="Bacteria"/>
</dbReference>
<keyword evidence="1" id="KW-0677">Repeat</keyword>
<evidence type="ECO:0000313" key="3">
    <source>
        <dbReference type="EMBL" id="ETA79309.1"/>
    </source>
</evidence>
<dbReference type="Proteomes" id="UP000017747">
    <property type="component" value="Unassembled WGS sequence"/>
</dbReference>
<evidence type="ECO:0000313" key="4">
    <source>
        <dbReference type="Proteomes" id="UP000017747"/>
    </source>
</evidence>
<dbReference type="SUPFAM" id="SSF50151">
    <property type="entry name" value="SacY-like RNA-binding domain"/>
    <property type="match status" value="1"/>
</dbReference>
<dbReference type="InterPro" id="IPR004341">
    <property type="entry name" value="CAT_RNA-bd_dom"/>
</dbReference>
<keyword evidence="4" id="KW-1185">Reference proteome</keyword>
<dbReference type="InterPro" id="IPR011608">
    <property type="entry name" value="PRD"/>
</dbReference>
<dbReference type="NCBIfam" id="NF046042">
    <property type="entry name" value="LicT"/>
    <property type="match status" value="1"/>
</dbReference>
<dbReference type="EMBL" id="AXUN02000219">
    <property type="protein sequence ID" value="ETA79309.1"/>
    <property type="molecule type" value="Genomic_DNA"/>
</dbReference>
<dbReference type="InterPro" id="IPR050661">
    <property type="entry name" value="BglG_antiterminators"/>
</dbReference>
<dbReference type="GO" id="GO:0006355">
    <property type="term" value="P:regulation of DNA-templated transcription"/>
    <property type="evidence" value="ECO:0007669"/>
    <property type="project" value="InterPro"/>
</dbReference>
<dbReference type="InterPro" id="IPR036634">
    <property type="entry name" value="PRD_sf"/>
</dbReference>
<evidence type="ECO:0000256" key="1">
    <source>
        <dbReference type="ARBA" id="ARBA00022737"/>
    </source>
</evidence>
<comment type="caution">
    <text evidence="3">The sequence shown here is derived from an EMBL/GenBank/DDBJ whole genome shotgun (WGS) entry which is preliminary data.</text>
</comment>
<dbReference type="PANTHER" id="PTHR30185">
    <property type="entry name" value="CRYPTIC BETA-GLUCOSIDE BGL OPERON ANTITERMINATOR"/>
    <property type="match status" value="1"/>
</dbReference>
<protein>
    <submittedName>
        <fullName evidence="3">Transcription antiterminator BglG</fullName>
    </submittedName>
</protein>
<dbReference type="SMART" id="SM01061">
    <property type="entry name" value="CAT_RBD"/>
    <property type="match status" value="1"/>
</dbReference>
<evidence type="ECO:0000259" key="2">
    <source>
        <dbReference type="PROSITE" id="PS51372"/>
    </source>
</evidence>
<gene>
    <name evidence="3" type="ORF">T472_0217820</name>
</gene>
<sequence length="281" mass="32720">MRITRIINNNVVCAINERNQERILLGAGIGFQKKKGEEADRNKIEKEFFLKSRNVAGKLYSLLAQIPMEHLSVTENIIKHARDALNHDFNENIYIVLTDHISFAISRYEAGLSFNNAFLWEVKRFYPEEFKVALAGLDMIKNELGIDLPEDEAAAIAMHIVNSELGSESNRDVVKVTELIQNVLNIVRYRYKVDFDEEDFHYNRFITHLKFFGYRILSGSSETGNSDTDFEEIVKIRYPEEYDCSLRIADFIRNKYERILTADELVYLTVHIKRITIDQKL</sequence>
<name>V7I295_9CLOT</name>
<dbReference type="AlphaFoldDB" id="V7I295"/>
<feature type="domain" description="PRD" evidence="2">
    <location>
        <begin position="171"/>
        <end position="281"/>
    </location>
</feature>
<dbReference type="PROSITE" id="PS51372">
    <property type="entry name" value="PRD_2"/>
    <property type="match status" value="2"/>
</dbReference>
<accession>V7I295</accession>
<dbReference type="SUPFAM" id="SSF63520">
    <property type="entry name" value="PTS-regulatory domain, PRD"/>
    <property type="match status" value="2"/>
</dbReference>
<feature type="domain" description="PRD" evidence="2">
    <location>
        <begin position="65"/>
        <end position="170"/>
    </location>
</feature>
<dbReference type="Pfam" id="PF00874">
    <property type="entry name" value="PRD"/>
    <property type="match status" value="2"/>
</dbReference>
<dbReference type="OrthoDB" id="9813552at2"/>